<evidence type="ECO:0000313" key="2">
    <source>
        <dbReference type="EMBL" id="KAF6751583.1"/>
    </source>
</evidence>
<sequence length="256" mass="29018">MCDYKPTLNGVDLDDYVMHHWHSQIPLRFPGTPEYFRKSRMDVVDGSDSSHPSDTLESSNPPGACRGAQARNRVEQVEGESKVGFSILGALASSTSEARWRVPTGTATTPIRLGQHKISSPLPWNNISEIRHRQSSSKPLEANNLWVITKRWLELSILWKLAKNELGAKTLQFNLCSVETGSNCNSVLAAVSRCSFFELQWQPFCWNHRYASDNGSWTNSRSVTSILDPWRDAQQFRLRGHILLFPTSLYIIIYSH</sequence>
<evidence type="ECO:0000313" key="3">
    <source>
        <dbReference type="Proteomes" id="UP000521943"/>
    </source>
</evidence>
<feature type="compositionally biased region" description="Polar residues" evidence="1">
    <location>
        <begin position="47"/>
        <end position="61"/>
    </location>
</feature>
<comment type="caution">
    <text evidence="2">The sequence shown here is derived from an EMBL/GenBank/DDBJ whole genome shotgun (WGS) entry which is preliminary data.</text>
</comment>
<dbReference type="EMBL" id="JACGCI010000049">
    <property type="protein sequence ID" value="KAF6751583.1"/>
    <property type="molecule type" value="Genomic_DNA"/>
</dbReference>
<proteinExistence type="predicted"/>
<dbReference type="Proteomes" id="UP000521943">
    <property type="component" value="Unassembled WGS sequence"/>
</dbReference>
<feature type="region of interest" description="Disordered" evidence="1">
    <location>
        <begin position="43"/>
        <end position="70"/>
    </location>
</feature>
<name>A0A8H6HTH6_9AGAR</name>
<organism evidence="2 3">
    <name type="scientific">Ephemerocybe angulata</name>
    <dbReference type="NCBI Taxonomy" id="980116"/>
    <lineage>
        <taxon>Eukaryota</taxon>
        <taxon>Fungi</taxon>
        <taxon>Dikarya</taxon>
        <taxon>Basidiomycota</taxon>
        <taxon>Agaricomycotina</taxon>
        <taxon>Agaricomycetes</taxon>
        <taxon>Agaricomycetidae</taxon>
        <taxon>Agaricales</taxon>
        <taxon>Agaricineae</taxon>
        <taxon>Psathyrellaceae</taxon>
        <taxon>Ephemerocybe</taxon>
    </lineage>
</organism>
<keyword evidence="3" id="KW-1185">Reference proteome</keyword>
<gene>
    <name evidence="2" type="ORF">DFP72DRAFT_850701</name>
</gene>
<evidence type="ECO:0000256" key="1">
    <source>
        <dbReference type="SAM" id="MobiDB-lite"/>
    </source>
</evidence>
<protein>
    <submittedName>
        <fullName evidence="2">Uncharacterized protein</fullName>
    </submittedName>
</protein>
<accession>A0A8H6HTH6</accession>
<dbReference type="AlphaFoldDB" id="A0A8H6HTH6"/>
<reference evidence="2 3" key="1">
    <citation type="submission" date="2020-07" db="EMBL/GenBank/DDBJ databases">
        <title>Comparative genomics of pyrophilous fungi reveals a link between fire events and developmental genes.</title>
        <authorList>
            <consortium name="DOE Joint Genome Institute"/>
            <person name="Steindorff A.S."/>
            <person name="Carver A."/>
            <person name="Calhoun S."/>
            <person name="Stillman K."/>
            <person name="Liu H."/>
            <person name="Lipzen A."/>
            <person name="Pangilinan J."/>
            <person name="Labutti K."/>
            <person name="Bruns T.D."/>
            <person name="Grigoriev I.V."/>
        </authorList>
    </citation>
    <scope>NUCLEOTIDE SEQUENCE [LARGE SCALE GENOMIC DNA]</scope>
    <source>
        <strain evidence="2 3">CBS 144469</strain>
    </source>
</reference>